<dbReference type="Gene3D" id="3.30.1490.20">
    <property type="entry name" value="ATP-grasp fold, A domain"/>
    <property type="match status" value="1"/>
</dbReference>
<evidence type="ECO:0000256" key="1">
    <source>
        <dbReference type="PROSITE-ProRule" id="PRU00409"/>
    </source>
</evidence>
<name>A0A7G1HVY1_9BACT</name>
<accession>A0A7G1HVY1</accession>
<feature type="domain" description="ATP-grasp" evidence="2">
    <location>
        <begin position="94"/>
        <end position="287"/>
    </location>
</feature>
<dbReference type="AlphaFoldDB" id="A0A7G1HVY1"/>
<keyword evidence="1" id="KW-0547">Nucleotide-binding</keyword>
<reference evidence="4" key="1">
    <citation type="submission" date="2020-07" db="EMBL/GenBank/DDBJ databases">
        <title>Complete genome sequencing of Coprobacter sp. strain 2CBH44.</title>
        <authorList>
            <person name="Sakamoto M."/>
            <person name="Murakami T."/>
            <person name="Mori H."/>
        </authorList>
    </citation>
    <scope>NUCLEOTIDE SEQUENCE [LARGE SCALE GENOMIC DNA]</scope>
    <source>
        <strain evidence="4">2CBH44</strain>
    </source>
</reference>
<dbReference type="EMBL" id="AP023322">
    <property type="protein sequence ID" value="BCI63856.1"/>
    <property type="molecule type" value="Genomic_DNA"/>
</dbReference>
<dbReference type="KEGG" id="copr:Cop2CBH44_22090"/>
<dbReference type="InterPro" id="IPR013815">
    <property type="entry name" value="ATP_grasp_subdomain_1"/>
</dbReference>
<dbReference type="PROSITE" id="PS00867">
    <property type="entry name" value="CPSASE_2"/>
    <property type="match status" value="1"/>
</dbReference>
<keyword evidence="1" id="KW-0067">ATP-binding</keyword>
<dbReference type="SUPFAM" id="SSF56059">
    <property type="entry name" value="Glutathione synthetase ATP-binding domain-like"/>
    <property type="match status" value="1"/>
</dbReference>
<dbReference type="PROSITE" id="PS50975">
    <property type="entry name" value="ATP_GRASP"/>
    <property type="match status" value="1"/>
</dbReference>
<dbReference type="GO" id="GO:0046872">
    <property type="term" value="F:metal ion binding"/>
    <property type="evidence" value="ECO:0007669"/>
    <property type="project" value="InterPro"/>
</dbReference>
<dbReference type="GO" id="GO:0005524">
    <property type="term" value="F:ATP binding"/>
    <property type="evidence" value="ECO:0007669"/>
    <property type="project" value="UniProtKB-UniRule"/>
</dbReference>
<dbReference type="InterPro" id="IPR011761">
    <property type="entry name" value="ATP-grasp"/>
</dbReference>
<evidence type="ECO:0000313" key="3">
    <source>
        <dbReference type="EMBL" id="BCI63856.1"/>
    </source>
</evidence>
<evidence type="ECO:0000259" key="2">
    <source>
        <dbReference type="PROSITE" id="PS50975"/>
    </source>
</evidence>
<dbReference type="InterPro" id="IPR005479">
    <property type="entry name" value="CPAse_ATP-bd"/>
</dbReference>
<evidence type="ECO:0000313" key="4">
    <source>
        <dbReference type="Proteomes" id="UP000594042"/>
    </source>
</evidence>
<proteinExistence type="predicted"/>
<keyword evidence="4" id="KW-1185">Reference proteome</keyword>
<organism evidence="3 4">
    <name type="scientific">Coprobacter secundus subsp. similis</name>
    <dbReference type="NCBI Taxonomy" id="2751153"/>
    <lineage>
        <taxon>Bacteria</taxon>
        <taxon>Pseudomonadati</taxon>
        <taxon>Bacteroidota</taxon>
        <taxon>Bacteroidia</taxon>
        <taxon>Bacteroidales</taxon>
        <taxon>Barnesiellaceae</taxon>
        <taxon>Coprobacter</taxon>
    </lineage>
</organism>
<dbReference type="Pfam" id="PF15632">
    <property type="entry name" value="ATPgrasp_Ter"/>
    <property type="match status" value="1"/>
</dbReference>
<dbReference type="Gene3D" id="3.30.470.20">
    <property type="entry name" value="ATP-grasp fold, B domain"/>
    <property type="match status" value="1"/>
</dbReference>
<protein>
    <submittedName>
        <fullName evidence="3">Carbamoyl phosphate synthase</fullName>
    </submittedName>
</protein>
<sequence length="317" mass="35861">MNDKLNVLFLGGAKRVSLAEHLIDTARRKGLDVEVYSYELDEFVPIASVGTVILGLRWKDENIIPDLLSVIREKDIHIVLPFVDPAVEVASRLRSICSDVFIPVCREDICKVMFDKQLSVDWFKKYDIPVPQCFSIGNIEFPVILKPRTGSASKGIKIVYSRDDLRNISNLGSYVIQTYIQDGIEFTVDCYVSESRDIVSIVPRIRLEVAGGEVIKTRTIKDDVCITLSRKVLQTGQFIGPVTIQFIRDVATDKTYIMEINPRLGGGVIASIEAGANILSTLLDEYLKYPVEPIVSWKENIFMTRYFKEVIFYADNH</sequence>
<gene>
    <name evidence="3" type="ORF">Cop2CBH44_22090</name>
</gene>
<dbReference type="Gene3D" id="3.40.50.20">
    <property type="match status" value="1"/>
</dbReference>
<dbReference type="Proteomes" id="UP000594042">
    <property type="component" value="Chromosome"/>
</dbReference>
<dbReference type="RefSeq" id="WP_055097272.1">
    <property type="nucleotide sequence ID" value="NZ_AP023322.1"/>
</dbReference>